<dbReference type="GeneID" id="37031997"/>
<evidence type="ECO:0000313" key="2">
    <source>
        <dbReference type="Proteomes" id="UP000245783"/>
    </source>
</evidence>
<protein>
    <submittedName>
        <fullName evidence="1">Uncharacterized protein</fullName>
    </submittedName>
</protein>
<sequence length="154" mass="16650">MRCYRMSHFAHPHHCRYFFSSLSPHPFTLSFVSLPSSSARQIAPRLIILFGSYRSAVRICKSCLRSTPPPRVRSEPCRATTALPSVTAAPTFTRAEAGPGHSPTRSTLIAFATLSLALERASQFLALSFLHAAAPSSSICPRSSTSVASSSPRS</sequence>
<name>A0A316VZ40_9BASI</name>
<organism evidence="1 2">
    <name type="scientific">Ceraceosorus guamensis</name>
    <dbReference type="NCBI Taxonomy" id="1522189"/>
    <lineage>
        <taxon>Eukaryota</taxon>
        <taxon>Fungi</taxon>
        <taxon>Dikarya</taxon>
        <taxon>Basidiomycota</taxon>
        <taxon>Ustilaginomycotina</taxon>
        <taxon>Exobasidiomycetes</taxon>
        <taxon>Ceraceosorales</taxon>
        <taxon>Ceraceosoraceae</taxon>
        <taxon>Ceraceosorus</taxon>
    </lineage>
</organism>
<dbReference type="InParanoid" id="A0A316VZ40"/>
<dbReference type="Proteomes" id="UP000245783">
    <property type="component" value="Unassembled WGS sequence"/>
</dbReference>
<dbReference type="RefSeq" id="XP_025369940.1">
    <property type="nucleotide sequence ID" value="XM_025510127.1"/>
</dbReference>
<reference evidence="1 2" key="1">
    <citation type="journal article" date="2018" name="Mol. Biol. Evol.">
        <title>Broad Genomic Sampling Reveals a Smut Pathogenic Ancestry of the Fungal Clade Ustilaginomycotina.</title>
        <authorList>
            <person name="Kijpornyongpan T."/>
            <person name="Mondo S.J."/>
            <person name="Barry K."/>
            <person name="Sandor L."/>
            <person name="Lee J."/>
            <person name="Lipzen A."/>
            <person name="Pangilinan J."/>
            <person name="LaButti K."/>
            <person name="Hainaut M."/>
            <person name="Henrissat B."/>
            <person name="Grigoriev I.V."/>
            <person name="Spatafora J.W."/>
            <person name="Aime M.C."/>
        </authorList>
    </citation>
    <scope>NUCLEOTIDE SEQUENCE [LARGE SCALE GENOMIC DNA]</scope>
    <source>
        <strain evidence="1 2">MCA 4658</strain>
    </source>
</reference>
<proteinExistence type="predicted"/>
<keyword evidence="2" id="KW-1185">Reference proteome</keyword>
<dbReference type="AlphaFoldDB" id="A0A316VZ40"/>
<accession>A0A316VZ40</accession>
<evidence type="ECO:0000313" key="1">
    <source>
        <dbReference type="EMBL" id="PWN42780.1"/>
    </source>
</evidence>
<dbReference type="EMBL" id="KZ819376">
    <property type="protein sequence ID" value="PWN42780.1"/>
    <property type="molecule type" value="Genomic_DNA"/>
</dbReference>
<gene>
    <name evidence="1" type="ORF">IE81DRAFT_115227</name>
</gene>